<protein>
    <submittedName>
        <fullName evidence="3">Uncharacterized protein LOC102801498</fullName>
    </submittedName>
</protein>
<accession>A0ABM0LU33</accession>
<sequence>MEPAKKYVRSELDTPIDTLIPIPSPRHRRRQRLLQEQHQMTRVENGQPRTLEDRSDSSQENSVASVKDRIKQFNSSSSEASSPKEQSPNDSPKLKIKQKPSTKAFEVFENQGIIIGM</sequence>
<evidence type="ECO:0000313" key="3">
    <source>
        <dbReference type="RefSeq" id="XP_006811274.1"/>
    </source>
</evidence>
<reference evidence="3" key="1">
    <citation type="submission" date="2025-08" db="UniProtKB">
        <authorList>
            <consortium name="RefSeq"/>
        </authorList>
    </citation>
    <scope>IDENTIFICATION</scope>
    <source>
        <tissue evidence="3">Testes</tissue>
    </source>
</reference>
<organism evidence="2 3">
    <name type="scientific">Saccoglossus kowalevskii</name>
    <name type="common">Acorn worm</name>
    <dbReference type="NCBI Taxonomy" id="10224"/>
    <lineage>
        <taxon>Eukaryota</taxon>
        <taxon>Metazoa</taxon>
        <taxon>Hemichordata</taxon>
        <taxon>Enteropneusta</taxon>
        <taxon>Harrimaniidae</taxon>
        <taxon>Saccoglossus</taxon>
    </lineage>
</organism>
<evidence type="ECO:0000256" key="1">
    <source>
        <dbReference type="SAM" id="MobiDB-lite"/>
    </source>
</evidence>
<evidence type="ECO:0000313" key="2">
    <source>
        <dbReference type="Proteomes" id="UP000694865"/>
    </source>
</evidence>
<dbReference type="Proteomes" id="UP000694865">
    <property type="component" value="Unplaced"/>
</dbReference>
<proteinExistence type="predicted"/>
<dbReference type="GeneID" id="102801498"/>
<feature type="region of interest" description="Disordered" evidence="1">
    <location>
        <begin position="1"/>
        <end position="102"/>
    </location>
</feature>
<dbReference type="RefSeq" id="XP_006811274.1">
    <property type="nucleotide sequence ID" value="XM_006811211.1"/>
</dbReference>
<keyword evidence="2" id="KW-1185">Reference proteome</keyword>
<feature type="non-terminal residue" evidence="3">
    <location>
        <position position="117"/>
    </location>
</feature>
<feature type="compositionally biased region" description="Low complexity" evidence="1">
    <location>
        <begin position="75"/>
        <end position="88"/>
    </location>
</feature>
<gene>
    <name evidence="3" type="primary">LOC102801498</name>
</gene>
<name>A0ABM0LU33_SACKO</name>
<feature type="compositionally biased region" description="Basic and acidic residues" evidence="1">
    <location>
        <begin position="1"/>
        <end position="12"/>
    </location>
</feature>